<dbReference type="InterPro" id="IPR004827">
    <property type="entry name" value="bZIP"/>
</dbReference>
<feature type="compositionally biased region" description="Basic and acidic residues" evidence="6">
    <location>
        <begin position="28"/>
        <end position="38"/>
    </location>
</feature>
<organism evidence="8 9">
    <name type="scientific">Arthroderma otae (strain ATCC MYA-4605 / CBS 113480)</name>
    <name type="common">Microsporum canis</name>
    <dbReference type="NCBI Taxonomy" id="554155"/>
    <lineage>
        <taxon>Eukaryota</taxon>
        <taxon>Fungi</taxon>
        <taxon>Dikarya</taxon>
        <taxon>Ascomycota</taxon>
        <taxon>Pezizomycotina</taxon>
        <taxon>Eurotiomycetes</taxon>
        <taxon>Eurotiomycetidae</taxon>
        <taxon>Onygenales</taxon>
        <taxon>Arthrodermataceae</taxon>
        <taxon>Microsporum</taxon>
    </lineage>
</organism>
<dbReference type="Pfam" id="PF00170">
    <property type="entry name" value="bZIP_1"/>
    <property type="match status" value="1"/>
</dbReference>
<dbReference type="InterPro" id="IPR046347">
    <property type="entry name" value="bZIP_sf"/>
</dbReference>
<dbReference type="EMBL" id="DS995701">
    <property type="protein sequence ID" value="EEQ27745.1"/>
    <property type="molecule type" value="Genomic_DNA"/>
</dbReference>
<feature type="compositionally biased region" description="Low complexity" evidence="6">
    <location>
        <begin position="1"/>
        <end position="13"/>
    </location>
</feature>
<feature type="coiled-coil region" evidence="5">
    <location>
        <begin position="442"/>
        <end position="469"/>
    </location>
</feature>
<dbReference type="RefSeq" id="XP_002850529.1">
    <property type="nucleotide sequence ID" value="XM_002850483.1"/>
</dbReference>
<feature type="region of interest" description="Disordered" evidence="6">
    <location>
        <begin position="1"/>
        <end position="185"/>
    </location>
</feature>
<dbReference type="GeneID" id="9225835"/>
<comment type="subcellular location">
    <subcellularLocation>
        <location evidence="1">Nucleus</location>
    </subcellularLocation>
</comment>
<dbReference type="HOGENOM" id="CLU_034316_1_0_1"/>
<dbReference type="Pfam" id="PF11787">
    <property type="entry name" value="Aft1_HRR"/>
    <property type="match status" value="1"/>
</dbReference>
<dbReference type="InterPro" id="IPR021756">
    <property type="entry name" value="TF_Aft1_HRR"/>
</dbReference>
<reference evidence="9" key="1">
    <citation type="journal article" date="2012" name="MBio">
        <title>Comparative genome analysis of Trichophyton rubrum and related dermatophytes reveals candidate genes involved in infection.</title>
        <authorList>
            <person name="Martinez D.A."/>
            <person name="Oliver B.G."/>
            <person name="Graeser Y."/>
            <person name="Goldberg J.M."/>
            <person name="Li W."/>
            <person name="Martinez-Rossi N.M."/>
            <person name="Monod M."/>
            <person name="Shelest E."/>
            <person name="Barton R.C."/>
            <person name="Birch E."/>
            <person name="Brakhage A.A."/>
            <person name="Chen Z."/>
            <person name="Gurr S.J."/>
            <person name="Heiman D."/>
            <person name="Heitman J."/>
            <person name="Kosti I."/>
            <person name="Rossi A."/>
            <person name="Saif S."/>
            <person name="Samalova M."/>
            <person name="Saunders C.W."/>
            <person name="Shea T."/>
            <person name="Summerbell R.C."/>
            <person name="Xu J."/>
            <person name="Young S."/>
            <person name="Zeng Q."/>
            <person name="Birren B.W."/>
            <person name="Cuomo C.A."/>
            <person name="White T.C."/>
        </authorList>
    </citation>
    <scope>NUCLEOTIDE SEQUENCE [LARGE SCALE GENOMIC DNA]</scope>
    <source>
        <strain evidence="9">ATCC MYA-4605 / CBS 113480</strain>
    </source>
</reference>
<sequence length="539" mass="55983">MSAPASKAASPQAGLPISRTDSPMDANDSTKERTKSEDVPEPTVTTAASDAPQTLAPPQKPGDDANGDYFSGIHNTTHLSFEPNPFEQSFGNTSGDTPGKSLLPPVASLTSPALPGTSTSGGFNWPNSLRAGPLSPAMLAGPAGSNDYFDGITRGFPTPNESSLRTGLTPGGGGSMFPAPSPGPSALLQQLSSGGATPTTLDFQRTALTAAGKSGVLPPTSNPQDPNSIIQQVAASMEKPSSQAYPFAHADATDAANGLFMLAKGAQVTSNPFPGPTSQPMQMSLRNGGSSSPPMNGILPQTNDHQNGVVQPSNGNTSDGPDALRINTRSKGKKGAAAKGGAANGRRKADDAPKGSNKKQKATNGGAADKAQAADDESVDLDNLDNFDNTGEVEPAAAGPSTSKKNMTDEEKKKNFKERNRVAALKCRQRKKQWVATLMRKAEAFSSDNEALSGLLEKAREENAMLRSLLAAHKDCPVGQSQGLSILLNGVQVQIPNNVPNGLPNGPQNSLPNGIQNSIQNGMPVQNELLAPQNWQMRR</sequence>
<keyword evidence="2" id="KW-0805">Transcription regulation</keyword>
<dbReference type="OrthoDB" id="295274at2759"/>
<feature type="domain" description="BZIP" evidence="7">
    <location>
        <begin position="410"/>
        <end position="473"/>
    </location>
</feature>
<dbReference type="PANTHER" id="PTHR19304">
    <property type="entry name" value="CYCLIC-AMP RESPONSE ELEMENT BINDING PROTEIN"/>
    <property type="match status" value="1"/>
</dbReference>
<dbReference type="Proteomes" id="UP000002035">
    <property type="component" value="Unassembled WGS sequence"/>
</dbReference>
<dbReference type="OMA" id="HGAFMSQ"/>
<dbReference type="GO" id="GO:0005634">
    <property type="term" value="C:nucleus"/>
    <property type="evidence" value="ECO:0007669"/>
    <property type="project" value="UniProtKB-SubCell"/>
</dbReference>
<accession>C5FD61</accession>
<dbReference type="CDD" id="cd14687">
    <property type="entry name" value="bZIP_ATF2"/>
    <property type="match status" value="1"/>
</dbReference>
<evidence type="ECO:0000256" key="4">
    <source>
        <dbReference type="ARBA" id="ARBA00023242"/>
    </source>
</evidence>
<evidence type="ECO:0000259" key="7">
    <source>
        <dbReference type="PROSITE" id="PS50217"/>
    </source>
</evidence>
<dbReference type="VEuPathDB" id="FungiDB:MCYG_00633"/>
<name>C5FD61_ARTOC</name>
<evidence type="ECO:0000256" key="6">
    <source>
        <dbReference type="SAM" id="MobiDB-lite"/>
    </source>
</evidence>
<dbReference type="Pfam" id="PF11786">
    <property type="entry name" value="Aft1_HRA"/>
    <property type="match status" value="1"/>
</dbReference>
<feature type="compositionally biased region" description="Basic and acidic residues" evidence="6">
    <location>
        <begin position="406"/>
        <end position="417"/>
    </location>
</feature>
<dbReference type="InterPro" id="IPR021755">
    <property type="entry name" value="TF_Aft1_HRA"/>
</dbReference>
<feature type="compositionally biased region" description="Polar residues" evidence="6">
    <location>
        <begin position="86"/>
        <end position="96"/>
    </location>
</feature>
<dbReference type="GO" id="GO:0003700">
    <property type="term" value="F:DNA-binding transcription factor activity"/>
    <property type="evidence" value="ECO:0007669"/>
    <property type="project" value="InterPro"/>
</dbReference>
<evidence type="ECO:0000256" key="2">
    <source>
        <dbReference type="ARBA" id="ARBA00023015"/>
    </source>
</evidence>
<keyword evidence="9" id="KW-1185">Reference proteome</keyword>
<feature type="region of interest" description="Disordered" evidence="6">
    <location>
        <begin position="267"/>
        <end position="417"/>
    </location>
</feature>
<dbReference type="SUPFAM" id="SSF57959">
    <property type="entry name" value="Leucine zipper domain"/>
    <property type="match status" value="1"/>
</dbReference>
<evidence type="ECO:0000313" key="8">
    <source>
        <dbReference type="EMBL" id="EEQ27745.1"/>
    </source>
</evidence>
<keyword evidence="3" id="KW-0804">Transcription</keyword>
<dbReference type="Pfam" id="PF11785">
    <property type="entry name" value="Aft1_OSA"/>
    <property type="match status" value="1"/>
</dbReference>
<dbReference type="STRING" id="554155.C5FD61"/>
<evidence type="ECO:0000256" key="1">
    <source>
        <dbReference type="ARBA" id="ARBA00004123"/>
    </source>
</evidence>
<feature type="compositionally biased region" description="Polar residues" evidence="6">
    <location>
        <begin position="108"/>
        <end position="127"/>
    </location>
</feature>
<keyword evidence="5" id="KW-0175">Coiled coil</keyword>
<protein>
    <submittedName>
        <fullName evidence="8">AtfA</fullName>
    </submittedName>
</protein>
<dbReference type="eggNOG" id="KOG1414">
    <property type="taxonomic scope" value="Eukaryota"/>
</dbReference>
<feature type="compositionally biased region" description="Polar residues" evidence="6">
    <location>
        <begin position="43"/>
        <end position="52"/>
    </location>
</feature>
<dbReference type="AlphaFoldDB" id="C5FD61"/>
<evidence type="ECO:0000256" key="5">
    <source>
        <dbReference type="SAM" id="Coils"/>
    </source>
</evidence>
<feature type="compositionally biased region" description="Polar residues" evidence="6">
    <location>
        <begin position="267"/>
        <end position="319"/>
    </location>
</feature>
<dbReference type="InterPro" id="IPR020956">
    <property type="entry name" value="TF_Aft1_OSM"/>
</dbReference>
<proteinExistence type="predicted"/>
<dbReference type="InterPro" id="IPR051027">
    <property type="entry name" value="bZIP_transcription_factors"/>
</dbReference>
<evidence type="ECO:0000256" key="3">
    <source>
        <dbReference type="ARBA" id="ARBA00023163"/>
    </source>
</evidence>
<dbReference type="PROSITE" id="PS50217">
    <property type="entry name" value="BZIP"/>
    <property type="match status" value="1"/>
</dbReference>
<gene>
    <name evidence="8" type="ORF">MCYG_00633</name>
</gene>
<feature type="compositionally biased region" description="Acidic residues" evidence="6">
    <location>
        <begin position="374"/>
        <end position="385"/>
    </location>
</feature>
<evidence type="ECO:0000313" key="9">
    <source>
        <dbReference type="Proteomes" id="UP000002035"/>
    </source>
</evidence>
<keyword evidence="4" id="KW-0539">Nucleus</keyword>
<dbReference type="Gene3D" id="1.20.5.170">
    <property type="match status" value="1"/>
</dbReference>
<dbReference type="SMART" id="SM00338">
    <property type="entry name" value="BRLZ"/>
    <property type="match status" value="1"/>
</dbReference>